<dbReference type="Proteomes" id="UP000821853">
    <property type="component" value="Chromosome 1"/>
</dbReference>
<dbReference type="VEuPathDB" id="VectorBase:HLOH_054053"/>
<keyword evidence="2" id="KW-1185">Reference proteome</keyword>
<accession>A0A9J6FHQ7</accession>
<name>A0A9J6FHQ7_HAELO</name>
<comment type="caution">
    <text evidence="1">The sequence shown here is derived from an EMBL/GenBank/DDBJ whole genome shotgun (WGS) entry which is preliminary data.</text>
</comment>
<proteinExistence type="predicted"/>
<reference evidence="1 2" key="1">
    <citation type="journal article" date="2020" name="Cell">
        <title>Large-Scale Comparative Analyses of Tick Genomes Elucidate Their Genetic Diversity and Vector Capacities.</title>
        <authorList>
            <consortium name="Tick Genome and Microbiome Consortium (TIGMIC)"/>
            <person name="Jia N."/>
            <person name="Wang J."/>
            <person name="Shi W."/>
            <person name="Du L."/>
            <person name="Sun Y."/>
            <person name="Zhan W."/>
            <person name="Jiang J.F."/>
            <person name="Wang Q."/>
            <person name="Zhang B."/>
            <person name="Ji P."/>
            <person name="Bell-Sakyi L."/>
            <person name="Cui X.M."/>
            <person name="Yuan T.T."/>
            <person name="Jiang B.G."/>
            <person name="Yang W.F."/>
            <person name="Lam T.T."/>
            <person name="Chang Q.C."/>
            <person name="Ding S.J."/>
            <person name="Wang X.J."/>
            <person name="Zhu J.G."/>
            <person name="Ruan X.D."/>
            <person name="Zhao L."/>
            <person name="Wei J.T."/>
            <person name="Ye R.Z."/>
            <person name="Que T.C."/>
            <person name="Du C.H."/>
            <person name="Zhou Y.H."/>
            <person name="Cheng J.X."/>
            <person name="Dai P.F."/>
            <person name="Guo W.B."/>
            <person name="Han X.H."/>
            <person name="Huang E.J."/>
            <person name="Li L.F."/>
            <person name="Wei W."/>
            <person name="Gao Y.C."/>
            <person name="Liu J.Z."/>
            <person name="Shao H.Z."/>
            <person name="Wang X."/>
            <person name="Wang C.C."/>
            <person name="Yang T.C."/>
            <person name="Huo Q.B."/>
            <person name="Li W."/>
            <person name="Chen H.Y."/>
            <person name="Chen S.E."/>
            <person name="Zhou L.G."/>
            <person name="Ni X.B."/>
            <person name="Tian J.H."/>
            <person name="Sheng Y."/>
            <person name="Liu T."/>
            <person name="Pan Y.S."/>
            <person name="Xia L.Y."/>
            <person name="Li J."/>
            <person name="Zhao F."/>
            <person name="Cao W.C."/>
        </authorList>
    </citation>
    <scope>NUCLEOTIDE SEQUENCE [LARGE SCALE GENOMIC DNA]</scope>
    <source>
        <strain evidence="1">HaeL-2018</strain>
    </source>
</reference>
<evidence type="ECO:0000313" key="1">
    <source>
        <dbReference type="EMBL" id="KAH9362549.1"/>
    </source>
</evidence>
<evidence type="ECO:0000313" key="2">
    <source>
        <dbReference type="Proteomes" id="UP000821853"/>
    </source>
</evidence>
<dbReference type="AlphaFoldDB" id="A0A9J6FHQ7"/>
<sequence>MTRAKVRECVSQVETQQWAGRAAAKPALHFYVAHKREIRCASFYDDASGEWPSVRSVIWDATNKVVAGVMWDGGERHL</sequence>
<dbReference type="EMBL" id="JABSTR010000001">
    <property type="protein sequence ID" value="KAH9362549.1"/>
    <property type="molecule type" value="Genomic_DNA"/>
</dbReference>
<organism evidence="1 2">
    <name type="scientific">Haemaphysalis longicornis</name>
    <name type="common">Bush tick</name>
    <dbReference type="NCBI Taxonomy" id="44386"/>
    <lineage>
        <taxon>Eukaryota</taxon>
        <taxon>Metazoa</taxon>
        <taxon>Ecdysozoa</taxon>
        <taxon>Arthropoda</taxon>
        <taxon>Chelicerata</taxon>
        <taxon>Arachnida</taxon>
        <taxon>Acari</taxon>
        <taxon>Parasitiformes</taxon>
        <taxon>Ixodida</taxon>
        <taxon>Ixodoidea</taxon>
        <taxon>Ixodidae</taxon>
        <taxon>Haemaphysalinae</taxon>
        <taxon>Haemaphysalis</taxon>
    </lineage>
</organism>
<protein>
    <submittedName>
        <fullName evidence="1">Uncharacterized protein</fullName>
    </submittedName>
</protein>
<gene>
    <name evidence="1" type="ORF">HPB48_015537</name>
</gene>